<feature type="compositionally biased region" description="Polar residues" evidence="6">
    <location>
        <begin position="574"/>
        <end position="584"/>
    </location>
</feature>
<evidence type="ECO:0000313" key="11">
    <source>
        <dbReference type="Proteomes" id="UP000305067"/>
    </source>
</evidence>
<accession>A0A5C3QQH1</accession>
<dbReference type="Proteomes" id="UP000305067">
    <property type="component" value="Unassembled WGS sequence"/>
</dbReference>
<evidence type="ECO:0000256" key="2">
    <source>
        <dbReference type="ARBA" id="ARBA00005264"/>
    </source>
</evidence>
<dbReference type="Pfam" id="PF08159">
    <property type="entry name" value="NUC153"/>
    <property type="match status" value="1"/>
</dbReference>
<keyword evidence="5" id="KW-0539">Nucleus</keyword>
<evidence type="ECO:0000256" key="1">
    <source>
        <dbReference type="ARBA" id="ARBA00004604"/>
    </source>
</evidence>
<dbReference type="Pfam" id="PF23097">
    <property type="entry name" value="NOL10_2nd"/>
    <property type="match status" value="1"/>
</dbReference>
<feature type="domain" description="Nucleolar protein 10-like N-terminal" evidence="9">
    <location>
        <begin position="18"/>
        <end position="404"/>
    </location>
</feature>
<feature type="compositionally biased region" description="Acidic residues" evidence="6">
    <location>
        <begin position="632"/>
        <end position="647"/>
    </location>
</feature>
<name>A0A5C3QQH1_9AGAR</name>
<dbReference type="InterPro" id="IPR012580">
    <property type="entry name" value="NUC153"/>
</dbReference>
<dbReference type="AlphaFoldDB" id="A0A5C3QQH1"/>
<evidence type="ECO:0000313" key="10">
    <source>
        <dbReference type="EMBL" id="TFL04102.1"/>
    </source>
</evidence>
<organism evidence="10 11">
    <name type="scientific">Pterulicium gracile</name>
    <dbReference type="NCBI Taxonomy" id="1884261"/>
    <lineage>
        <taxon>Eukaryota</taxon>
        <taxon>Fungi</taxon>
        <taxon>Dikarya</taxon>
        <taxon>Basidiomycota</taxon>
        <taxon>Agaricomycotina</taxon>
        <taxon>Agaricomycetes</taxon>
        <taxon>Agaricomycetidae</taxon>
        <taxon>Agaricales</taxon>
        <taxon>Pleurotineae</taxon>
        <taxon>Pterulaceae</taxon>
        <taxon>Pterulicium</taxon>
    </lineage>
</organism>
<evidence type="ECO:0000259" key="9">
    <source>
        <dbReference type="Pfam" id="PF23098"/>
    </source>
</evidence>
<feature type="compositionally biased region" description="Polar residues" evidence="6">
    <location>
        <begin position="708"/>
        <end position="717"/>
    </location>
</feature>
<evidence type="ECO:0000259" key="7">
    <source>
        <dbReference type="Pfam" id="PF08159"/>
    </source>
</evidence>
<dbReference type="InterPro" id="IPR056551">
    <property type="entry name" value="Beta-prop_NOL10_N"/>
</dbReference>
<evidence type="ECO:0000256" key="4">
    <source>
        <dbReference type="ARBA" id="ARBA00022737"/>
    </source>
</evidence>
<dbReference type="InterPro" id="IPR036322">
    <property type="entry name" value="WD40_repeat_dom_sf"/>
</dbReference>
<dbReference type="Pfam" id="PF23098">
    <property type="entry name" value="Beta-prop_NOL10_N"/>
    <property type="match status" value="1"/>
</dbReference>
<feature type="domain" description="NUC153" evidence="7">
    <location>
        <begin position="568"/>
        <end position="595"/>
    </location>
</feature>
<dbReference type="Gene3D" id="2.130.10.10">
    <property type="entry name" value="YVTN repeat-like/Quinoprotein amine dehydrogenase"/>
    <property type="match status" value="1"/>
</dbReference>
<dbReference type="EMBL" id="ML178819">
    <property type="protein sequence ID" value="TFL04102.1"/>
    <property type="molecule type" value="Genomic_DNA"/>
</dbReference>
<dbReference type="InterPro" id="IPR056550">
    <property type="entry name" value="NOL10_2nd"/>
</dbReference>
<dbReference type="OrthoDB" id="273340at2759"/>
<evidence type="ECO:0000256" key="5">
    <source>
        <dbReference type="ARBA" id="ARBA00023242"/>
    </source>
</evidence>
<dbReference type="PANTHER" id="PTHR14927">
    <property type="entry name" value="NUCLEOLAR PROTEIN 10"/>
    <property type="match status" value="1"/>
</dbReference>
<gene>
    <name evidence="10" type="ORF">BDV98DRAFT_544757</name>
</gene>
<proteinExistence type="inferred from homology"/>
<protein>
    <submittedName>
        <fullName evidence="10">Uncharacterized protein</fullName>
    </submittedName>
</protein>
<keyword evidence="3" id="KW-0853">WD repeat</keyword>
<sequence>MGSLDPTSVKVYTVNGPTAGSSSSLPDWLTLKRTSKRTHGGRAKRATREHVESQVELIQGFEFPEACNKVKTTRDGKHVYAIGTYKPQIRLWDLAELTLKFERHTDAEGVDFVMLSDDWTKSIHLQNDRSLELHTQGGFHYRTRIPRFGRTLAYHFPSCDTYVGATGNEVYRLNLNQGRFMTPITLDDSDDNGGGGGDIEGVNCVDVNPAHQLLAFGLDGTPSVHFYDPRSRARAGLLRVPIAQLLPPSLAPNHNLPGNTPSLSITALSSRFDGLTYAVGTSTGHTLLYDIRSDKHYAIKDQGYGMPVKNVEWIRGGERMAGDGLVLSADKKVVKVWDRQDPSTNFLSLTPAADLNHVHHVPGTGVLFAASEGIALNTYFIPQLGPAPRWAPFLENVTEEMEGRATRSVYEDYKFVERKELAVLGLDNLVGTPALKPYMHGYFVSLKLYETARLITNPFAYQEHRERAIKDKMEKLAETRIRSAPNQKRADALKGVTVNQALATKILKEEEKERKRAEKKLARAAAKAQAGDLQPAADEAMQVDQEKEEEEASDAEESTGETKNLLTDPRFSALFSNPDYTVDQTSREFAMLNPSSVAQRNGAAPVPQNRRREMESDDEDDGGGESGSGSGSDEEDGAADSDSDSDNEVLTAFDPRTNPGVQNARMHALHAERSKRGQLRKAAAKANGPKLVPLQTSQGGSGSSRGQDSTFGQRKSTSASFKGKGKAKASFDDDAAGGAMEVTWTPSGASARAQDDGGEKKKRGKGSEMFGAGMEKVGEMEWEAEQSRSSGGGEGGRTSRRKGVRSGSRNAFRKT</sequence>
<evidence type="ECO:0000256" key="3">
    <source>
        <dbReference type="ARBA" id="ARBA00022574"/>
    </source>
</evidence>
<dbReference type="InterPro" id="IPR015943">
    <property type="entry name" value="WD40/YVTN_repeat-like_dom_sf"/>
</dbReference>
<evidence type="ECO:0000256" key="6">
    <source>
        <dbReference type="SAM" id="MobiDB-lite"/>
    </source>
</evidence>
<reference evidence="10 11" key="1">
    <citation type="journal article" date="2019" name="Nat. Ecol. Evol.">
        <title>Megaphylogeny resolves global patterns of mushroom evolution.</title>
        <authorList>
            <person name="Varga T."/>
            <person name="Krizsan K."/>
            <person name="Foldi C."/>
            <person name="Dima B."/>
            <person name="Sanchez-Garcia M."/>
            <person name="Sanchez-Ramirez S."/>
            <person name="Szollosi G.J."/>
            <person name="Szarkandi J.G."/>
            <person name="Papp V."/>
            <person name="Albert L."/>
            <person name="Andreopoulos W."/>
            <person name="Angelini C."/>
            <person name="Antonin V."/>
            <person name="Barry K.W."/>
            <person name="Bougher N.L."/>
            <person name="Buchanan P."/>
            <person name="Buyck B."/>
            <person name="Bense V."/>
            <person name="Catcheside P."/>
            <person name="Chovatia M."/>
            <person name="Cooper J."/>
            <person name="Damon W."/>
            <person name="Desjardin D."/>
            <person name="Finy P."/>
            <person name="Geml J."/>
            <person name="Haridas S."/>
            <person name="Hughes K."/>
            <person name="Justo A."/>
            <person name="Karasinski D."/>
            <person name="Kautmanova I."/>
            <person name="Kiss B."/>
            <person name="Kocsube S."/>
            <person name="Kotiranta H."/>
            <person name="LaButti K.M."/>
            <person name="Lechner B.E."/>
            <person name="Liimatainen K."/>
            <person name="Lipzen A."/>
            <person name="Lukacs Z."/>
            <person name="Mihaltcheva S."/>
            <person name="Morgado L.N."/>
            <person name="Niskanen T."/>
            <person name="Noordeloos M.E."/>
            <person name="Ohm R.A."/>
            <person name="Ortiz-Santana B."/>
            <person name="Ovrebo C."/>
            <person name="Racz N."/>
            <person name="Riley R."/>
            <person name="Savchenko A."/>
            <person name="Shiryaev A."/>
            <person name="Soop K."/>
            <person name="Spirin V."/>
            <person name="Szebenyi C."/>
            <person name="Tomsovsky M."/>
            <person name="Tulloss R.E."/>
            <person name="Uehling J."/>
            <person name="Grigoriev I.V."/>
            <person name="Vagvolgyi C."/>
            <person name="Papp T."/>
            <person name="Martin F.M."/>
            <person name="Miettinen O."/>
            <person name="Hibbett D.S."/>
            <person name="Nagy L.G."/>
        </authorList>
    </citation>
    <scope>NUCLEOTIDE SEQUENCE [LARGE SCALE GENOMIC DNA]</scope>
    <source>
        <strain evidence="10 11">CBS 309.79</strain>
    </source>
</reference>
<dbReference type="GO" id="GO:0032040">
    <property type="term" value="C:small-subunit processome"/>
    <property type="evidence" value="ECO:0007669"/>
    <property type="project" value="TreeGrafter"/>
</dbReference>
<dbReference type="GO" id="GO:0030686">
    <property type="term" value="C:90S preribosome"/>
    <property type="evidence" value="ECO:0007669"/>
    <property type="project" value="TreeGrafter"/>
</dbReference>
<feature type="domain" description="Nucleolar protein 10-like second" evidence="8">
    <location>
        <begin position="409"/>
        <end position="457"/>
    </location>
</feature>
<comment type="subcellular location">
    <subcellularLocation>
        <location evidence="1">Nucleus</location>
        <location evidence="1">Nucleolus</location>
    </subcellularLocation>
</comment>
<dbReference type="SUPFAM" id="SSF50978">
    <property type="entry name" value="WD40 repeat-like"/>
    <property type="match status" value="1"/>
</dbReference>
<dbReference type="PANTHER" id="PTHR14927:SF0">
    <property type="entry name" value="NUCLEOLAR PROTEIN 10"/>
    <property type="match status" value="1"/>
</dbReference>
<keyword evidence="11" id="KW-1185">Reference proteome</keyword>
<dbReference type="STRING" id="1884261.A0A5C3QQH1"/>
<evidence type="ECO:0000259" key="8">
    <source>
        <dbReference type="Pfam" id="PF23097"/>
    </source>
</evidence>
<dbReference type="GO" id="GO:0000462">
    <property type="term" value="P:maturation of SSU-rRNA from tricistronic rRNA transcript (SSU-rRNA, 5.8S rRNA, LSU-rRNA)"/>
    <property type="evidence" value="ECO:0007669"/>
    <property type="project" value="TreeGrafter"/>
</dbReference>
<dbReference type="InterPro" id="IPR040382">
    <property type="entry name" value="NOL10/Enp2"/>
</dbReference>
<comment type="similarity">
    <text evidence="2">Belongs to the WD repeat NOL10/ENP2 family.</text>
</comment>
<feature type="region of interest" description="Disordered" evidence="6">
    <location>
        <begin position="517"/>
        <end position="815"/>
    </location>
</feature>
<feature type="compositionally biased region" description="Acidic residues" evidence="6">
    <location>
        <begin position="546"/>
        <end position="559"/>
    </location>
</feature>
<keyword evidence="4" id="KW-0677">Repeat</keyword>